<organism evidence="2 3">
    <name type="scientific">Hymenobacter crusticola</name>
    <dbReference type="NCBI Taxonomy" id="1770526"/>
    <lineage>
        <taxon>Bacteria</taxon>
        <taxon>Pseudomonadati</taxon>
        <taxon>Bacteroidota</taxon>
        <taxon>Cytophagia</taxon>
        <taxon>Cytophagales</taxon>
        <taxon>Hymenobacteraceae</taxon>
        <taxon>Hymenobacter</taxon>
    </lineage>
</organism>
<dbReference type="PROSITE" id="PS51831">
    <property type="entry name" value="HD"/>
    <property type="match status" value="1"/>
</dbReference>
<comment type="caution">
    <text evidence="2">The sequence shown here is derived from an EMBL/GenBank/DDBJ whole genome shotgun (WGS) entry which is preliminary data.</text>
</comment>
<dbReference type="SUPFAM" id="SSF109604">
    <property type="entry name" value="HD-domain/PDEase-like"/>
    <property type="match status" value="1"/>
</dbReference>
<feature type="domain" description="HD" evidence="1">
    <location>
        <begin position="49"/>
        <end position="150"/>
    </location>
</feature>
<protein>
    <recommendedName>
        <fullName evidence="1">HD domain-containing protein</fullName>
    </recommendedName>
</protein>
<reference evidence="2 3" key="1">
    <citation type="submission" date="2017-01" db="EMBL/GenBank/DDBJ databases">
        <title>A new Hymenobacter.</title>
        <authorList>
            <person name="Liang Y."/>
            <person name="Feng F."/>
        </authorList>
    </citation>
    <scope>NUCLEOTIDE SEQUENCE [LARGE SCALE GENOMIC DNA]</scope>
    <source>
        <strain evidence="2">MIMBbqt21</strain>
    </source>
</reference>
<evidence type="ECO:0000313" key="2">
    <source>
        <dbReference type="EMBL" id="OUJ70377.1"/>
    </source>
</evidence>
<dbReference type="InterPro" id="IPR050135">
    <property type="entry name" value="dGTPase-like"/>
</dbReference>
<proteinExistence type="predicted"/>
<dbReference type="EMBL" id="MTSE01000023">
    <property type="protein sequence ID" value="OUJ70377.1"/>
    <property type="molecule type" value="Genomic_DNA"/>
</dbReference>
<dbReference type="PANTHER" id="PTHR11373:SF41">
    <property type="entry name" value="METAL-DEPENDENT PHOSPHOHYDROLASE"/>
    <property type="match status" value="1"/>
</dbReference>
<dbReference type="RefSeq" id="WP_179197814.1">
    <property type="nucleotide sequence ID" value="NZ_MTSE01000023.1"/>
</dbReference>
<dbReference type="SMART" id="SM00471">
    <property type="entry name" value="HDc"/>
    <property type="match status" value="1"/>
</dbReference>
<dbReference type="GO" id="GO:0008832">
    <property type="term" value="F:dGTPase activity"/>
    <property type="evidence" value="ECO:0007669"/>
    <property type="project" value="TreeGrafter"/>
</dbReference>
<evidence type="ECO:0000313" key="3">
    <source>
        <dbReference type="Proteomes" id="UP000194873"/>
    </source>
</evidence>
<dbReference type="InterPro" id="IPR006674">
    <property type="entry name" value="HD_domain"/>
</dbReference>
<dbReference type="GO" id="GO:0006203">
    <property type="term" value="P:dGTP catabolic process"/>
    <property type="evidence" value="ECO:0007669"/>
    <property type="project" value="TreeGrafter"/>
</dbReference>
<evidence type="ECO:0000259" key="1">
    <source>
        <dbReference type="PROSITE" id="PS51831"/>
    </source>
</evidence>
<gene>
    <name evidence="2" type="ORF">BXP70_24385</name>
</gene>
<dbReference type="Gene3D" id="1.10.3210.10">
    <property type="entry name" value="Hypothetical protein af1432"/>
    <property type="match status" value="1"/>
</dbReference>
<dbReference type="AlphaFoldDB" id="A0A243W7E2"/>
<dbReference type="CDD" id="cd00077">
    <property type="entry name" value="HDc"/>
    <property type="match status" value="1"/>
</dbReference>
<dbReference type="Proteomes" id="UP000194873">
    <property type="component" value="Unassembled WGS sequence"/>
</dbReference>
<dbReference type="InterPro" id="IPR003607">
    <property type="entry name" value="HD/PDEase_dom"/>
</dbReference>
<sequence length="188" mass="21314">MHYKDTLYGSLELPAAVTNLLHTVPIQRLRGIHQGGAIVLANPAISHTRFDHSVGVMLLIRHLGGSLREQLAGLLHDVSHTAFSHLIDYVLDMAGEDYHEQRYEAVLTHPEIRVALARHHFHYLDFLDLDQYALLEQPLPNLAADRIDYTLRDLRQLGVLSADDSTWFLQGLRVHEGRIVVNSVEHAR</sequence>
<keyword evidence="3" id="KW-1185">Reference proteome</keyword>
<name>A0A243W7E2_9BACT</name>
<dbReference type="Pfam" id="PF01966">
    <property type="entry name" value="HD"/>
    <property type="match status" value="1"/>
</dbReference>
<accession>A0A243W7E2</accession>
<dbReference type="PANTHER" id="PTHR11373">
    <property type="entry name" value="DEOXYNUCLEOSIDE TRIPHOSPHATE TRIPHOSPHOHYDROLASE"/>
    <property type="match status" value="1"/>
</dbReference>